<dbReference type="Gene3D" id="3.30.700.10">
    <property type="entry name" value="Glycoprotein, Type 4 Pilin"/>
    <property type="match status" value="1"/>
</dbReference>
<dbReference type="Gene3D" id="2.60.40.10">
    <property type="entry name" value="Immunoglobulins"/>
    <property type="match status" value="2"/>
</dbReference>
<evidence type="ECO:0000313" key="3">
    <source>
        <dbReference type="Proteomes" id="UP001144297"/>
    </source>
</evidence>
<dbReference type="Proteomes" id="UP001144297">
    <property type="component" value="Unassembled WGS sequence"/>
</dbReference>
<dbReference type="Pfam" id="PF07963">
    <property type="entry name" value="N_methyl"/>
    <property type="match status" value="1"/>
</dbReference>
<dbReference type="InterPro" id="IPR013783">
    <property type="entry name" value="Ig-like_fold"/>
</dbReference>
<evidence type="ECO:0000256" key="1">
    <source>
        <dbReference type="SAM" id="Phobius"/>
    </source>
</evidence>
<dbReference type="InterPro" id="IPR012902">
    <property type="entry name" value="N_methyl_site"/>
</dbReference>
<comment type="caution">
    <text evidence="2">The sequence shown here is derived from an EMBL/GenBank/DDBJ whole genome shotgun (WGS) entry which is preliminary data.</text>
</comment>
<organism evidence="2 3">
    <name type="scientific">Thermodesulfovibrio yellowstonii</name>
    <dbReference type="NCBI Taxonomy" id="28262"/>
    <lineage>
        <taxon>Bacteria</taxon>
        <taxon>Pseudomonadati</taxon>
        <taxon>Nitrospirota</taxon>
        <taxon>Thermodesulfovibrionia</taxon>
        <taxon>Thermodesulfovibrionales</taxon>
        <taxon>Thermodesulfovibrionaceae</taxon>
        <taxon>Thermodesulfovibrio</taxon>
    </lineage>
</organism>
<feature type="transmembrane region" description="Helical" evidence="1">
    <location>
        <begin position="12"/>
        <end position="33"/>
    </location>
</feature>
<gene>
    <name evidence="2" type="ORF">TISLANDTSLP1_08040</name>
</gene>
<dbReference type="Pfam" id="PF05345">
    <property type="entry name" value="He_PIG"/>
    <property type="match status" value="1"/>
</dbReference>
<dbReference type="AlphaFoldDB" id="A0A9W6GFU0"/>
<keyword evidence="1" id="KW-0812">Transmembrane</keyword>
<keyword evidence="1" id="KW-1133">Transmembrane helix</keyword>
<keyword evidence="1" id="KW-0472">Membrane</keyword>
<evidence type="ECO:0000313" key="2">
    <source>
        <dbReference type="EMBL" id="GLI53111.1"/>
    </source>
</evidence>
<protein>
    <submittedName>
        <fullName evidence="2">Hemagglutinin-related protein</fullName>
    </submittedName>
</protein>
<sequence length="488" mass="51267">MRYRIKNQGFTLIELAIVLIVIGLLIGLGASLIGPLTKRAKLTETREAVKQAKEAVLGYVVKNGYLPSTLEDAGARKLDAWGRDIQYFKAPEIVSGDICGKNTTSIQIYECTNTNCSVYLTKSNIAFIIYSTGEDANGSCTGSSSPFYVREQGMPYNPPCSYTQTNPQYNYDDIVAYVSLDEIRALRGCPQPLIIVSPAILPEGQEDSFYSYSLQAIGGKPPYTWTGSVGNGLTLSESGLISGIININNQPPNTGELPDCSSSLNINATVNDSAGSPFQTYTGTIPVKPKPLKIITENLPTGYMGTTYNISLSGSGGKSNYTWSLYSGNLPSGLNLSANGIISGSISNPTTGCDSSYISNFVVKLDDNCGQPTYKAFSITVNDPDCGGGGGGSGGGGGGGGGGCTSYSLSISNQGNDKSFRIDSGTCINLENGGSSYLGGLSGGSLLTVYRNYWCWDTILLQGTMQGLDSNGNCIVNVSCSGNSCSAN</sequence>
<proteinExistence type="predicted"/>
<dbReference type="NCBIfam" id="TIGR02532">
    <property type="entry name" value="IV_pilin_GFxxxE"/>
    <property type="match status" value="1"/>
</dbReference>
<dbReference type="SUPFAM" id="SSF54523">
    <property type="entry name" value="Pili subunits"/>
    <property type="match status" value="1"/>
</dbReference>
<dbReference type="EMBL" id="BSDX01000001">
    <property type="protein sequence ID" value="GLI53111.1"/>
    <property type="molecule type" value="Genomic_DNA"/>
</dbReference>
<reference evidence="2" key="1">
    <citation type="submission" date="2022-12" db="EMBL/GenBank/DDBJ databases">
        <title>Reference genome sequencing for broad-spectrum identification of bacterial and archaeal isolates by mass spectrometry.</title>
        <authorList>
            <person name="Sekiguchi Y."/>
            <person name="Tourlousse D.M."/>
        </authorList>
    </citation>
    <scope>NUCLEOTIDE SEQUENCE</scope>
    <source>
        <strain evidence="2">TSL-P1</strain>
    </source>
</reference>
<keyword evidence="3" id="KW-1185">Reference proteome</keyword>
<accession>A0A9W6GFU0</accession>
<dbReference type="InterPro" id="IPR045584">
    <property type="entry name" value="Pilin-like"/>
</dbReference>
<name>A0A9W6GFU0_9BACT</name>